<organism evidence="4 5">
    <name type="scientific">Marinomonas mediterranea (strain ATCC 700492 / JCM 21426 / NBRC 103028 / MMB-1)</name>
    <dbReference type="NCBI Taxonomy" id="717774"/>
    <lineage>
        <taxon>Bacteria</taxon>
        <taxon>Pseudomonadati</taxon>
        <taxon>Pseudomonadota</taxon>
        <taxon>Gammaproteobacteria</taxon>
        <taxon>Oceanospirillales</taxon>
        <taxon>Oceanospirillaceae</taxon>
        <taxon>Marinomonas</taxon>
    </lineage>
</organism>
<keyword evidence="2" id="KW-0012">Acyltransferase</keyword>
<dbReference type="InterPro" id="IPR050832">
    <property type="entry name" value="Bact_Acetyltransf"/>
</dbReference>
<dbReference type="EMBL" id="CP002583">
    <property type="protein sequence ID" value="ADZ89740.1"/>
    <property type="molecule type" value="Genomic_DNA"/>
</dbReference>
<evidence type="ECO:0000256" key="1">
    <source>
        <dbReference type="ARBA" id="ARBA00022679"/>
    </source>
</evidence>
<dbReference type="HOGENOM" id="CLU_013985_11_8_6"/>
<evidence type="ECO:0000259" key="3">
    <source>
        <dbReference type="PROSITE" id="PS51186"/>
    </source>
</evidence>
<dbReference type="PATRIC" id="fig|717774.3.peg.453"/>
<dbReference type="OrthoDB" id="9803233at2"/>
<dbReference type="PANTHER" id="PTHR43877:SF5">
    <property type="entry name" value="BLL8307 PROTEIN"/>
    <property type="match status" value="1"/>
</dbReference>
<dbReference type="PANTHER" id="PTHR43877">
    <property type="entry name" value="AMINOALKYLPHOSPHONATE N-ACETYLTRANSFERASE-RELATED-RELATED"/>
    <property type="match status" value="1"/>
</dbReference>
<keyword evidence="5" id="KW-1185">Reference proteome</keyword>
<evidence type="ECO:0000313" key="5">
    <source>
        <dbReference type="Proteomes" id="UP000001062"/>
    </source>
</evidence>
<dbReference type="InterPro" id="IPR000182">
    <property type="entry name" value="GNAT_dom"/>
</dbReference>
<dbReference type="CDD" id="cd04301">
    <property type="entry name" value="NAT_SF"/>
    <property type="match status" value="1"/>
</dbReference>
<gene>
    <name evidence="4" type="ordered locus">Marme_0441</name>
</gene>
<dbReference type="InterPro" id="IPR016181">
    <property type="entry name" value="Acyl_CoA_acyltransferase"/>
</dbReference>
<dbReference type="PROSITE" id="PS51186">
    <property type="entry name" value="GNAT"/>
    <property type="match status" value="1"/>
</dbReference>
<dbReference type="eggNOG" id="COG0454">
    <property type="taxonomic scope" value="Bacteria"/>
</dbReference>
<accession>F2JZF7</accession>
<dbReference type="Proteomes" id="UP000001062">
    <property type="component" value="Chromosome"/>
</dbReference>
<dbReference type="KEGG" id="mme:Marme_0441"/>
<reference evidence="4 5" key="1">
    <citation type="journal article" date="2012" name="Stand. Genomic Sci.">
        <title>Complete genome sequence of the melanogenic marine bacterium Marinomonas mediterranea type strain (MMB-1(T)).</title>
        <authorList>
            <person name="Lucas-Elio P."/>
            <person name="Goodwin L."/>
            <person name="Woyke T."/>
            <person name="Pitluck S."/>
            <person name="Nolan M."/>
            <person name="Kyrpides N.C."/>
            <person name="Detter J.C."/>
            <person name="Copeland A."/>
            <person name="Teshima H."/>
            <person name="Bruce D."/>
            <person name="Detter C."/>
            <person name="Tapia R."/>
            <person name="Han S."/>
            <person name="Land M.L."/>
            <person name="Ivanova N."/>
            <person name="Mikhailova N."/>
            <person name="Johnston A.W."/>
            <person name="Sanchez-Amat A."/>
        </authorList>
    </citation>
    <scope>NUCLEOTIDE SEQUENCE [LARGE SCALE GENOMIC DNA]</scope>
    <source>
        <strain evidence="5">ATCC 700492 / JCM 21426 / NBRC 103028 / MMB-1</strain>
    </source>
</reference>
<dbReference type="AlphaFoldDB" id="F2JZF7"/>
<dbReference type="SUPFAM" id="SSF55729">
    <property type="entry name" value="Acyl-CoA N-acyltransferases (Nat)"/>
    <property type="match status" value="1"/>
</dbReference>
<keyword evidence="1 4" id="KW-0808">Transferase</keyword>
<dbReference type="GO" id="GO:0016747">
    <property type="term" value="F:acyltransferase activity, transferring groups other than amino-acyl groups"/>
    <property type="evidence" value="ECO:0007669"/>
    <property type="project" value="InterPro"/>
</dbReference>
<proteinExistence type="predicted"/>
<evidence type="ECO:0000256" key="2">
    <source>
        <dbReference type="ARBA" id="ARBA00023315"/>
    </source>
</evidence>
<dbReference type="RefSeq" id="WP_013659646.1">
    <property type="nucleotide sequence ID" value="NC_015276.1"/>
</dbReference>
<dbReference type="STRING" id="717774.Marme_0441"/>
<dbReference type="Pfam" id="PF00583">
    <property type="entry name" value="Acetyltransf_1"/>
    <property type="match status" value="1"/>
</dbReference>
<evidence type="ECO:0000313" key="4">
    <source>
        <dbReference type="EMBL" id="ADZ89740.1"/>
    </source>
</evidence>
<feature type="domain" description="N-acetyltransferase" evidence="3">
    <location>
        <begin position="3"/>
        <end position="151"/>
    </location>
</feature>
<name>F2JZF7_MARM1</name>
<protein>
    <submittedName>
        <fullName evidence="4">GCN5-related N-acetyltransferase</fullName>
    </submittedName>
</protein>
<dbReference type="Gene3D" id="3.40.630.30">
    <property type="match status" value="1"/>
</dbReference>
<sequence length="151" mass="17197">MRIQVDNLESNDITELLTFHHESMLSLSPPESAHALDLEEMKDPSITLWSVWIDNELAGCGALKELDARHAEIKSMRTSPKFLRRGVASKMLAFIIDEAKARNYNLLSLETGTPEPFLPAQKLYLSQGFEYCPPFANYEEDPYSVYMNKVL</sequence>